<dbReference type="EMBL" id="MLJW01000204">
    <property type="protein sequence ID" value="OIQ93588.1"/>
    <property type="molecule type" value="Genomic_DNA"/>
</dbReference>
<dbReference type="AlphaFoldDB" id="A0A1J5RND2"/>
<proteinExistence type="predicted"/>
<name>A0A1J5RND2_9ZZZZ</name>
<protein>
    <submittedName>
        <fullName evidence="1">Uncharacterized protein</fullName>
    </submittedName>
</protein>
<comment type="caution">
    <text evidence="1">The sequence shown here is derived from an EMBL/GenBank/DDBJ whole genome shotgun (WGS) entry which is preliminary data.</text>
</comment>
<evidence type="ECO:0000313" key="1">
    <source>
        <dbReference type="EMBL" id="OIQ93588.1"/>
    </source>
</evidence>
<organism evidence="1">
    <name type="scientific">mine drainage metagenome</name>
    <dbReference type="NCBI Taxonomy" id="410659"/>
    <lineage>
        <taxon>unclassified sequences</taxon>
        <taxon>metagenomes</taxon>
        <taxon>ecological metagenomes</taxon>
    </lineage>
</organism>
<sequence>MSRHELEQRDKTIAEGQLEIAIGWDRPLNTYFVQVLDPTYDEEDARFEVLWRGNRFGEILSSGEAIAMISPWAIIPADLQAALIADRDTAT</sequence>
<reference evidence="1" key="1">
    <citation type="submission" date="2016-10" db="EMBL/GenBank/DDBJ databases">
        <title>Sequence of Gallionella enrichment culture.</title>
        <authorList>
            <person name="Poehlein A."/>
            <person name="Muehling M."/>
            <person name="Daniel R."/>
        </authorList>
    </citation>
    <scope>NUCLEOTIDE SEQUENCE</scope>
</reference>
<gene>
    <name evidence="1" type="ORF">GALL_244360</name>
</gene>
<accession>A0A1J5RND2</accession>